<feature type="transmembrane region" description="Helical" evidence="1">
    <location>
        <begin position="55"/>
        <end position="73"/>
    </location>
</feature>
<keyword evidence="1" id="KW-0812">Transmembrane</keyword>
<protein>
    <recommendedName>
        <fullName evidence="2">DUF7703 domain-containing protein</fullName>
    </recommendedName>
</protein>
<reference evidence="4" key="1">
    <citation type="journal article" date="2015" name="Genome Announc.">
        <title>Draft genome sequence of the fungus Penicillium brasilianum MG11.</title>
        <authorList>
            <person name="Horn F."/>
            <person name="Linde J."/>
            <person name="Mattern D.J."/>
            <person name="Walther G."/>
            <person name="Guthke R."/>
            <person name="Brakhage A.A."/>
            <person name="Valiante V."/>
        </authorList>
    </citation>
    <scope>NUCLEOTIDE SEQUENCE [LARGE SCALE GENOMIC DNA]</scope>
    <source>
        <strain evidence="4">MG11</strain>
    </source>
</reference>
<feature type="transmembrane region" description="Helical" evidence="1">
    <location>
        <begin position="120"/>
        <end position="145"/>
    </location>
</feature>
<dbReference type="OrthoDB" id="405906at2759"/>
<feature type="domain" description="DUF7703" evidence="2">
    <location>
        <begin position="25"/>
        <end position="262"/>
    </location>
</feature>
<dbReference type="PANTHER" id="PTHR37013:SF5">
    <property type="entry name" value="INTEGRAL MEMBRANE PROTEIN"/>
    <property type="match status" value="1"/>
</dbReference>
<name>A0A0F7TIL8_PENBI</name>
<evidence type="ECO:0000313" key="3">
    <source>
        <dbReference type="EMBL" id="CEJ54858.1"/>
    </source>
</evidence>
<dbReference type="AlphaFoldDB" id="A0A0F7TIL8"/>
<dbReference type="Pfam" id="PF24802">
    <property type="entry name" value="DUF7703"/>
    <property type="match status" value="1"/>
</dbReference>
<dbReference type="PANTHER" id="PTHR37013">
    <property type="entry name" value="INTEGRAL MEMBRANE PROTEIN (AFU_ORTHOLOGUE AFUA_1G05950)-RELATED"/>
    <property type="match status" value="1"/>
</dbReference>
<gene>
    <name evidence="3" type="ORF">PMG11_01147</name>
</gene>
<dbReference type="Proteomes" id="UP000042958">
    <property type="component" value="Unassembled WGS sequence"/>
</dbReference>
<keyword evidence="4" id="KW-1185">Reference proteome</keyword>
<keyword evidence="1" id="KW-0472">Membrane</keyword>
<feature type="transmembrane region" description="Helical" evidence="1">
    <location>
        <begin position="203"/>
        <end position="226"/>
    </location>
</feature>
<evidence type="ECO:0000259" key="2">
    <source>
        <dbReference type="Pfam" id="PF24802"/>
    </source>
</evidence>
<feature type="transmembrane region" description="Helical" evidence="1">
    <location>
        <begin position="20"/>
        <end position="43"/>
    </location>
</feature>
<evidence type="ECO:0000256" key="1">
    <source>
        <dbReference type="SAM" id="Phobius"/>
    </source>
</evidence>
<evidence type="ECO:0000313" key="4">
    <source>
        <dbReference type="Proteomes" id="UP000042958"/>
    </source>
</evidence>
<accession>A0A0F7TIL8</accession>
<keyword evidence="1" id="KW-1133">Transmembrane helix</keyword>
<dbReference type="InterPro" id="IPR056120">
    <property type="entry name" value="DUF7703"/>
</dbReference>
<feature type="transmembrane region" description="Helical" evidence="1">
    <location>
        <begin position="85"/>
        <end position="108"/>
    </location>
</feature>
<dbReference type="EMBL" id="CDHK01000001">
    <property type="protein sequence ID" value="CEJ54858.1"/>
    <property type="molecule type" value="Genomic_DNA"/>
</dbReference>
<sequence>MSDAEQVASMDQVLTSGFGNATVGISMIVFMAIALYNALELSVLIPLSFHSYRSLYFWALLTSAVLGVIPQTIGQGLQYFNRAPLWLSMFLSNFGFIFLVPNQSIVLYSRLHLVSQNQIVLAFVRWLIVFCYVAIAIPTVTLNIGSSYVPESAGWVDGFDAIERIQVIWFAAQEVFISTIYIVDTIRLIRLNPELDARRHKILYELLAINIAAILMDLSIVILQHLGLYFTQIELKPMLYSIKLKLEFAVLGMLVSLVHSHSSNSHSWGADCATSGLS</sequence>
<organism evidence="3 4">
    <name type="scientific">Penicillium brasilianum</name>
    <dbReference type="NCBI Taxonomy" id="104259"/>
    <lineage>
        <taxon>Eukaryota</taxon>
        <taxon>Fungi</taxon>
        <taxon>Dikarya</taxon>
        <taxon>Ascomycota</taxon>
        <taxon>Pezizomycotina</taxon>
        <taxon>Eurotiomycetes</taxon>
        <taxon>Eurotiomycetidae</taxon>
        <taxon>Eurotiales</taxon>
        <taxon>Aspergillaceae</taxon>
        <taxon>Penicillium</taxon>
    </lineage>
</organism>
<proteinExistence type="predicted"/>